<organism evidence="3 4">
    <name type="scientific">Angiostrongylus cantonensis</name>
    <name type="common">Rat lungworm</name>
    <dbReference type="NCBI Taxonomy" id="6313"/>
    <lineage>
        <taxon>Eukaryota</taxon>
        <taxon>Metazoa</taxon>
        <taxon>Ecdysozoa</taxon>
        <taxon>Nematoda</taxon>
        <taxon>Chromadorea</taxon>
        <taxon>Rhabditida</taxon>
        <taxon>Rhabditina</taxon>
        <taxon>Rhabditomorpha</taxon>
        <taxon>Strongyloidea</taxon>
        <taxon>Metastrongylidae</taxon>
        <taxon>Angiostrongylus</taxon>
    </lineage>
</organism>
<dbReference type="GO" id="GO:0044594">
    <property type="term" value="F:17-beta-hydroxysteroid dehydrogenase (NAD+) activity"/>
    <property type="evidence" value="ECO:0007669"/>
    <property type="project" value="TreeGrafter"/>
</dbReference>
<keyword evidence="3" id="KW-1185">Reference proteome</keyword>
<dbReference type="InterPro" id="IPR054357">
    <property type="entry name" value="MFE-2_N"/>
</dbReference>
<dbReference type="PANTHER" id="PTHR13078:SF56">
    <property type="entry name" value="PEROXISOMAL MULTIFUNCTIONAL ENZYME TYPE 2"/>
    <property type="match status" value="1"/>
</dbReference>
<accession>A0A0K0D6J4</accession>
<dbReference type="PANTHER" id="PTHR13078">
    <property type="entry name" value="PEROXISOMAL MULTIFUNCTIONAL ENZYME TYPE 2-RELATED"/>
    <property type="match status" value="1"/>
</dbReference>
<dbReference type="Proteomes" id="UP000035642">
    <property type="component" value="Unassembled WGS sequence"/>
</dbReference>
<feature type="domain" description="MaoC-like" evidence="1">
    <location>
        <begin position="163"/>
        <end position="271"/>
    </location>
</feature>
<dbReference type="GO" id="GO:0006635">
    <property type="term" value="P:fatty acid beta-oxidation"/>
    <property type="evidence" value="ECO:0007669"/>
    <property type="project" value="TreeGrafter"/>
</dbReference>
<dbReference type="InterPro" id="IPR029069">
    <property type="entry name" value="HotDog_dom_sf"/>
</dbReference>
<evidence type="ECO:0000313" key="4">
    <source>
        <dbReference type="WBParaSite" id="ACAC_0000568901-mRNA-1"/>
    </source>
</evidence>
<proteinExistence type="predicted"/>
<dbReference type="SUPFAM" id="SSF54637">
    <property type="entry name" value="Thioesterase/thiol ester dehydrase-isomerase"/>
    <property type="match status" value="2"/>
</dbReference>
<reference evidence="4" key="2">
    <citation type="submission" date="2017-02" db="UniProtKB">
        <authorList>
            <consortium name="WormBaseParasite"/>
        </authorList>
    </citation>
    <scope>IDENTIFICATION</scope>
</reference>
<sequence length="273" mass="30368">MEPAIAKAHIPPPDFFQYTTKDVVIYALGVGAKARDDLRYVYEMSENFLPLPTFIVVPGLRAIGAVDWPGIQFDYARLLHGEQYIEIYEELPSEAKLRSETRVVDILDKGSGALILFEVTTYDETTGRKLALQQVCTFQVGSGKFGGPRSSVHEKPGAEVPPRVPDAVFEEKTSTDQAAIYRIGSGDLNPLHIDPAFAKISGLEKPILHGLCSMAFSIRHVISGWAENDASRIKALKVRFSSHVIPGDTLRTETWKEGNRIIFQTKVRDVRKL</sequence>
<evidence type="ECO:0000313" key="3">
    <source>
        <dbReference type="Proteomes" id="UP000035642"/>
    </source>
</evidence>
<feature type="domain" description="Peroxisomal multifunctional enzyme type 2-like N-terminal" evidence="2">
    <location>
        <begin position="16"/>
        <end position="141"/>
    </location>
</feature>
<dbReference type="STRING" id="6313.A0A0K0D6J4"/>
<dbReference type="GO" id="GO:0005777">
    <property type="term" value="C:peroxisome"/>
    <property type="evidence" value="ECO:0007669"/>
    <property type="project" value="TreeGrafter"/>
</dbReference>
<dbReference type="GO" id="GO:0018812">
    <property type="term" value="F:3-hydroxyacyl-CoA dehydratase activity"/>
    <property type="evidence" value="ECO:0007669"/>
    <property type="project" value="UniProtKB-ARBA"/>
</dbReference>
<dbReference type="InterPro" id="IPR002539">
    <property type="entry name" value="MaoC-like_dom"/>
</dbReference>
<name>A0A0K0D6J4_ANGCA</name>
<dbReference type="Pfam" id="PF01575">
    <property type="entry name" value="MaoC_dehydratas"/>
    <property type="match status" value="1"/>
</dbReference>
<dbReference type="WBParaSite" id="ACAC_0000568901-mRNA-1">
    <property type="protein sequence ID" value="ACAC_0000568901-mRNA-1"/>
    <property type="gene ID" value="ACAC_0000568901"/>
</dbReference>
<reference evidence="3" key="1">
    <citation type="submission" date="2012-09" db="EMBL/GenBank/DDBJ databases">
        <authorList>
            <person name="Martin A.A."/>
        </authorList>
    </citation>
    <scope>NUCLEOTIDE SEQUENCE</scope>
</reference>
<protein>
    <submittedName>
        <fullName evidence="4">MaoC-like domain-containing protein</fullName>
    </submittedName>
</protein>
<dbReference type="AlphaFoldDB" id="A0A0K0D6J4"/>
<dbReference type="Pfam" id="PF22622">
    <property type="entry name" value="MFE-2_hydrat-2_N"/>
    <property type="match status" value="1"/>
</dbReference>
<evidence type="ECO:0000259" key="2">
    <source>
        <dbReference type="Pfam" id="PF22622"/>
    </source>
</evidence>
<dbReference type="GO" id="GO:0003857">
    <property type="term" value="F:(3S)-3-hydroxyacyl-CoA dehydrogenase (NAD+) activity"/>
    <property type="evidence" value="ECO:0007669"/>
    <property type="project" value="TreeGrafter"/>
</dbReference>
<dbReference type="Gene3D" id="3.10.129.10">
    <property type="entry name" value="Hotdog Thioesterase"/>
    <property type="match status" value="1"/>
</dbReference>
<dbReference type="CDD" id="cd03448">
    <property type="entry name" value="HDE_HSD"/>
    <property type="match status" value="1"/>
</dbReference>
<evidence type="ECO:0000259" key="1">
    <source>
        <dbReference type="Pfam" id="PF01575"/>
    </source>
</evidence>